<sequence length="168" mass="18819">MDLTRLRADFPILERKFHGLPLAYLDNAATTQKPLPVLDAVRDYYTRENANPHRGVYGLSVEATYAYENARVRIARFLHAPDPAGVIFVRGATEALNVVATSLGVALEKGDRILATVMEHHSNLVPWAFLRDRKGVAIDYLDIDDRGELRLDQLDELLAQRPKVVALS</sequence>
<dbReference type="Gene3D" id="3.40.640.10">
    <property type="entry name" value="Type I PLP-dependent aspartate aminotransferase-like (Major domain)"/>
    <property type="match status" value="1"/>
</dbReference>
<proteinExistence type="predicted"/>
<dbReference type="InterPro" id="IPR015421">
    <property type="entry name" value="PyrdxlP-dep_Trfase_major"/>
</dbReference>
<feature type="domain" description="Aminotransferase class V" evidence="2">
    <location>
        <begin position="24"/>
        <end position="167"/>
    </location>
</feature>
<gene>
    <name evidence="3" type="ORF">B1B_04311</name>
</gene>
<dbReference type="GO" id="GO:0008483">
    <property type="term" value="F:transaminase activity"/>
    <property type="evidence" value="ECO:0007669"/>
    <property type="project" value="UniProtKB-KW"/>
</dbReference>
<dbReference type="InterPro" id="IPR015424">
    <property type="entry name" value="PyrdxlP-dep_Trfase"/>
</dbReference>
<protein>
    <submittedName>
        <fullName evidence="3">Aminotransferase, class V/Cysteine desulfurase</fullName>
    </submittedName>
</protein>
<name>T1BPC5_9ZZZZ</name>
<dbReference type="PANTHER" id="PTHR43586:SF8">
    <property type="entry name" value="CYSTEINE DESULFURASE 1, CHLOROPLASTIC"/>
    <property type="match status" value="1"/>
</dbReference>
<feature type="non-terminal residue" evidence="3">
    <location>
        <position position="168"/>
    </location>
</feature>
<dbReference type="InterPro" id="IPR000192">
    <property type="entry name" value="Aminotrans_V_dom"/>
</dbReference>
<keyword evidence="3" id="KW-0032">Aminotransferase</keyword>
<evidence type="ECO:0000313" key="3">
    <source>
        <dbReference type="EMBL" id="EQD71692.1"/>
    </source>
</evidence>
<reference evidence="3" key="2">
    <citation type="journal article" date="2014" name="ISME J.">
        <title>Microbial stratification in low pH oxic and suboxic macroscopic growths along an acid mine drainage.</title>
        <authorList>
            <person name="Mendez-Garcia C."/>
            <person name="Mesa V."/>
            <person name="Sprenger R.R."/>
            <person name="Richter M."/>
            <person name="Diez M.S."/>
            <person name="Solano J."/>
            <person name="Bargiela R."/>
            <person name="Golyshina O.V."/>
            <person name="Manteca A."/>
            <person name="Ramos J.L."/>
            <person name="Gallego J.R."/>
            <person name="Llorente I."/>
            <person name="Martins Dos Santos V.A."/>
            <person name="Jensen O.N."/>
            <person name="Pelaez A.I."/>
            <person name="Sanchez J."/>
            <person name="Ferrer M."/>
        </authorList>
    </citation>
    <scope>NUCLEOTIDE SEQUENCE</scope>
</reference>
<dbReference type="AlphaFoldDB" id="T1BPC5"/>
<accession>T1BPC5</accession>
<organism evidence="3">
    <name type="scientific">mine drainage metagenome</name>
    <dbReference type="NCBI Taxonomy" id="410659"/>
    <lineage>
        <taxon>unclassified sequences</taxon>
        <taxon>metagenomes</taxon>
        <taxon>ecological metagenomes</taxon>
    </lineage>
</organism>
<comment type="caution">
    <text evidence="3">The sequence shown here is derived from an EMBL/GenBank/DDBJ whole genome shotgun (WGS) entry which is preliminary data.</text>
</comment>
<dbReference type="SUPFAM" id="SSF53383">
    <property type="entry name" value="PLP-dependent transferases"/>
    <property type="match status" value="1"/>
</dbReference>
<reference evidence="3" key="1">
    <citation type="submission" date="2013-08" db="EMBL/GenBank/DDBJ databases">
        <authorList>
            <person name="Mendez C."/>
            <person name="Richter M."/>
            <person name="Ferrer M."/>
            <person name="Sanchez J."/>
        </authorList>
    </citation>
    <scope>NUCLEOTIDE SEQUENCE</scope>
</reference>
<keyword evidence="3" id="KW-0808">Transferase</keyword>
<dbReference type="Pfam" id="PF00266">
    <property type="entry name" value="Aminotran_5"/>
    <property type="match status" value="1"/>
</dbReference>
<evidence type="ECO:0000256" key="1">
    <source>
        <dbReference type="ARBA" id="ARBA00022898"/>
    </source>
</evidence>
<keyword evidence="1" id="KW-0663">Pyridoxal phosphate</keyword>
<evidence type="ECO:0000259" key="2">
    <source>
        <dbReference type="Pfam" id="PF00266"/>
    </source>
</evidence>
<dbReference type="PANTHER" id="PTHR43586">
    <property type="entry name" value="CYSTEINE DESULFURASE"/>
    <property type="match status" value="1"/>
</dbReference>
<dbReference type="EMBL" id="AUZY01002701">
    <property type="protein sequence ID" value="EQD71692.1"/>
    <property type="molecule type" value="Genomic_DNA"/>
</dbReference>